<comment type="similarity">
    <text evidence="2">Belongs to the major royal jelly protein family.</text>
</comment>
<sequence>MKPNSIQSGFAVASLLLFVVSQTSAQKFGDAVLVHEWNQLEFAWPSNAEKEAAIQNQTYVPERSMLAGIKIHKDNVYVTIPRWRWLNGHPVVLAKVVNTTGKAVLEPYPSWAAQKQGDCNALQYVQSMEIDPNTDLMYVIDTGVIGHQLSLCPAKVVIYDLKTNSQIHKYEFPQEVVNRSSVFLNDIVLDYINGTVRYLYITNTFEQTIVVYDLQTQSSYKKAHPTMGLEGNGAENITINGVTYTFPMAINGIAMSPDFKYVYYSSLAGYNLHQVPTSTLRSKTAGTAGIRVVGRKTSQTDGLAHGNKRIYYGAIGLNAVYFWDKEKDLVDQKIGEDRVMMTTQKELKRDNRTMEWPDTFAFDEQGWIWVITSRLQIYWVSSGLPVTGDPFIRVWKIYVNETSYLNRANERTVDGNNGAKTLSPHLVGGVHIIVIISCLSIFSTAWSRIC</sequence>
<dbReference type="GO" id="GO:0005576">
    <property type="term" value="C:extracellular region"/>
    <property type="evidence" value="ECO:0007669"/>
    <property type="project" value="UniProtKB-SubCell"/>
</dbReference>
<dbReference type="InterPro" id="IPR017996">
    <property type="entry name" value="MRJP/yellow-related"/>
</dbReference>
<gene>
    <name evidence="6" type="ORF">CUNI_LOCUS11836</name>
</gene>
<keyword evidence="4" id="KW-1133">Transmembrane helix</keyword>
<evidence type="ECO:0008006" key="8">
    <source>
        <dbReference type="Google" id="ProtNLM"/>
    </source>
</evidence>
<dbReference type="PANTHER" id="PTHR10009">
    <property type="entry name" value="PROTEIN YELLOW-RELATED"/>
    <property type="match status" value="1"/>
</dbReference>
<comment type="subcellular location">
    <subcellularLocation>
        <location evidence="1">Secreted</location>
    </subcellularLocation>
</comment>
<feature type="chain" id="PRO_5035931348" description="Major royal jelly protein" evidence="5">
    <location>
        <begin position="26"/>
        <end position="450"/>
    </location>
</feature>
<evidence type="ECO:0000256" key="2">
    <source>
        <dbReference type="ARBA" id="ARBA00009127"/>
    </source>
</evidence>
<keyword evidence="3" id="KW-0964">Secreted</keyword>
<evidence type="ECO:0000256" key="4">
    <source>
        <dbReference type="SAM" id="Phobius"/>
    </source>
</evidence>
<dbReference type="Gene3D" id="2.120.10.30">
    <property type="entry name" value="TolB, C-terminal domain"/>
    <property type="match status" value="1"/>
</dbReference>
<feature type="transmembrane region" description="Helical" evidence="4">
    <location>
        <begin position="426"/>
        <end position="446"/>
    </location>
</feature>
<organism evidence="6 7">
    <name type="scientific">Candidula unifasciata</name>
    <dbReference type="NCBI Taxonomy" id="100452"/>
    <lineage>
        <taxon>Eukaryota</taxon>
        <taxon>Metazoa</taxon>
        <taxon>Spiralia</taxon>
        <taxon>Lophotrochozoa</taxon>
        <taxon>Mollusca</taxon>
        <taxon>Gastropoda</taxon>
        <taxon>Heterobranchia</taxon>
        <taxon>Euthyneura</taxon>
        <taxon>Panpulmonata</taxon>
        <taxon>Eupulmonata</taxon>
        <taxon>Stylommatophora</taxon>
        <taxon>Helicina</taxon>
        <taxon>Helicoidea</taxon>
        <taxon>Geomitridae</taxon>
        <taxon>Candidula</taxon>
    </lineage>
</organism>
<feature type="signal peptide" evidence="5">
    <location>
        <begin position="1"/>
        <end position="25"/>
    </location>
</feature>
<evidence type="ECO:0000313" key="6">
    <source>
        <dbReference type="EMBL" id="CAG5126278.1"/>
    </source>
</evidence>
<dbReference type="Proteomes" id="UP000678393">
    <property type="component" value="Unassembled WGS sequence"/>
</dbReference>
<evidence type="ECO:0000256" key="3">
    <source>
        <dbReference type="ARBA" id="ARBA00022525"/>
    </source>
</evidence>
<dbReference type="PANTHER" id="PTHR10009:SF18">
    <property type="entry name" value="PROTEIN YELLOW-LIKE PROTEIN"/>
    <property type="match status" value="1"/>
</dbReference>
<dbReference type="OrthoDB" id="9977471at2759"/>
<reference evidence="6" key="1">
    <citation type="submission" date="2021-04" db="EMBL/GenBank/DDBJ databases">
        <authorList>
            <consortium name="Molecular Ecology Group"/>
        </authorList>
    </citation>
    <scope>NUCLEOTIDE SEQUENCE</scope>
</reference>
<protein>
    <recommendedName>
        <fullName evidence="8">Major royal jelly protein</fullName>
    </recommendedName>
</protein>
<dbReference type="InterPro" id="IPR011042">
    <property type="entry name" value="6-blade_b-propeller_TolB-like"/>
</dbReference>
<dbReference type="Pfam" id="PF03022">
    <property type="entry name" value="MRJP"/>
    <property type="match status" value="1"/>
</dbReference>
<comment type="caution">
    <text evidence="6">The sequence shown here is derived from an EMBL/GenBank/DDBJ whole genome shotgun (WGS) entry which is preliminary data.</text>
</comment>
<evidence type="ECO:0000313" key="7">
    <source>
        <dbReference type="Proteomes" id="UP000678393"/>
    </source>
</evidence>
<dbReference type="EMBL" id="CAJHNH020002315">
    <property type="protein sequence ID" value="CAG5126278.1"/>
    <property type="molecule type" value="Genomic_DNA"/>
</dbReference>
<name>A0A8S3ZDM7_9EUPU</name>
<dbReference type="SUPFAM" id="SSF63825">
    <property type="entry name" value="YWTD domain"/>
    <property type="match status" value="1"/>
</dbReference>
<proteinExistence type="inferred from homology"/>
<keyword evidence="4" id="KW-0472">Membrane</keyword>
<keyword evidence="4" id="KW-0812">Transmembrane</keyword>
<keyword evidence="5" id="KW-0732">Signal</keyword>
<accession>A0A8S3ZDM7</accession>
<keyword evidence="7" id="KW-1185">Reference proteome</keyword>
<dbReference type="AlphaFoldDB" id="A0A8S3ZDM7"/>
<evidence type="ECO:0000256" key="1">
    <source>
        <dbReference type="ARBA" id="ARBA00004613"/>
    </source>
</evidence>
<evidence type="ECO:0000256" key="5">
    <source>
        <dbReference type="SAM" id="SignalP"/>
    </source>
</evidence>